<dbReference type="PANTHER" id="PTHR43692">
    <property type="entry name" value="UDP-N-ACETYLMURAMOYLALANINE--D-GLUTAMATE LIGASE"/>
    <property type="match status" value="1"/>
</dbReference>
<dbReference type="SUPFAM" id="SSF53623">
    <property type="entry name" value="MurD-like peptide ligases, catalytic domain"/>
    <property type="match status" value="1"/>
</dbReference>
<dbReference type="EMBL" id="FQUO01000003">
    <property type="protein sequence ID" value="SHE80606.1"/>
    <property type="molecule type" value="Genomic_DNA"/>
</dbReference>
<evidence type="ECO:0000256" key="6">
    <source>
        <dbReference type="ARBA" id="ARBA00022840"/>
    </source>
</evidence>
<dbReference type="InterPro" id="IPR004101">
    <property type="entry name" value="Mur_ligase_C"/>
</dbReference>
<dbReference type="PANTHER" id="PTHR43692:SF1">
    <property type="entry name" value="UDP-N-ACETYLMURAMOYLALANINE--D-GLUTAMATE LIGASE"/>
    <property type="match status" value="1"/>
</dbReference>
<feature type="domain" description="Mur ligase C-terminal" evidence="10">
    <location>
        <begin position="337"/>
        <end position="449"/>
    </location>
</feature>
<evidence type="ECO:0000256" key="4">
    <source>
        <dbReference type="ARBA" id="ARBA00022598"/>
    </source>
</evidence>
<dbReference type="Pfam" id="PF02875">
    <property type="entry name" value="Mur_ligase_C"/>
    <property type="match status" value="1"/>
</dbReference>
<dbReference type="InterPro" id="IPR036615">
    <property type="entry name" value="Mur_ligase_C_dom_sf"/>
</dbReference>
<dbReference type="GO" id="GO:0008764">
    <property type="term" value="F:UDP-N-acetylmuramoylalanine-D-glutamate ligase activity"/>
    <property type="evidence" value="ECO:0007669"/>
    <property type="project" value="UniProtKB-UniRule"/>
</dbReference>
<keyword evidence="4 7" id="KW-0436">Ligase</keyword>
<keyword evidence="7 8" id="KW-0131">Cell cycle</keyword>
<comment type="catalytic activity">
    <reaction evidence="7 8">
        <text>UDP-N-acetyl-alpha-D-muramoyl-L-alanine + D-glutamate + ATP = UDP-N-acetyl-alpha-D-muramoyl-L-alanyl-D-glutamate + ADP + phosphate + H(+)</text>
        <dbReference type="Rhea" id="RHEA:16429"/>
        <dbReference type="ChEBI" id="CHEBI:15378"/>
        <dbReference type="ChEBI" id="CHEBI:29986"/>
        <dbReference type="ChEBI" id="CHEBI:30616"/>
        <dbReference type="ChEBI" id="CHEBI:43474"/>
        <dbReference type="ChEBI" id="CHEBI:83898"/>
        <dbReference type="ChEBI" id="CHEBI:83900"/>
        <dbReference type="ChEBI" id="CHEBI:456216"/>
        <dbReference type="EC" id="6.3.2.9"/>
    </reaction>
</comment>
<dbReference type="Gene3D" id="3.40.50.720">
    <property type="entry name" value="NAD(P)-binding Rossmann-like Domain"/>
    <property type="match status" value="1"/>
</dbReference>
<feature type="domain" description="Mur ligase central" evidence="11">
    <location>
        <begin position="136"/>
        <end position="314"/>
    </location>
</feature>
<dbReference type="AlphaFoldDB" id="A0A1M4WHA2"/>
<dbReference type="Gene3D" id="3.40.1190.10">
    <property type="entry name" value="Mur-like, catalytic domain"/>
    <property type="match status" value="1"/>
</dbReference>
<keyword evidence="7 8" id="KW-0961">Cell wall biogenesis/degradation</keyword>
<dbReference type="STRING" id="1302690.BUE76_07250"/>
<evidence type="ECO:0000256" key="5">
    <source>
        <dbReference type="ARBA" id="ARBA00022741"/>
    </source>
</evidence>
<feature type="region of interest" description="Disordered" evidence="9">
    <location>
        <begin position="1"/>
        <end position="30"/>
    </location>
</feature>
<reference evidence="12 13" key="1">
    <citation type="submission" date="2016-11" db="EMBL/GenBank/DDBJ databases">
        <authorList>
            <person name="Jaros S."/>
            <person name="Januszkiewicz K."/>
            <person name="Wedrychowicz H."/>
        </authorList>
    </citation>
    <scope>NUCLEOTIDE SEQUENCE [LARGE SCALE GENOMIC DNA]</scope>
    <source>
        <strain evidence="12 13">DSM 26897</strain>
    </source>
</reference>
<dbReference type="SUPFAM" id="SSF51984">
    <property type="entry name" value="MurCD N-terminal domain"/>
    <property type="match status" value="1"/>
</dbReference>
<dbReference type="InterPro" id="IPR005762">
    <property type="entry name" value="MurD"/>
</dbReference>
<dbReference type="GO" id="GO:0008360">
    <property type="term" value="P:regulation of cell shape"/>
    <property type="evidence" value="ECO:0007669"/>
    <property type="project" value="UniProtKB-KW"/>
</dbReference>
<evidence type="ECO:0000256" key="9">
    <source>
        <dbReference type="SAM" id="MobiDB-lite"/>
    </source>
</evidence>
<evidence type="ECO:0000256" key="8">
    <source>
        <dbReference type="RuleBase" id="RU003664"/>
    </source>
</evidence>
<dbReference type="GO" id="GO:0051301">
    <property type="term" value="P:cell division"/>
    <property type="evidence" value="ECO:0007669"/>
    <property type="project" value="UniProtKB-KW"/>
</dbReference>
<protein>
    <recommendedName>
        <fullName evidence="7 8">UDP-N-acetylmuramoylalanine--D-glutamate ligase</fullName>
        <ecNumber evidence="7 8">6.3.2.9</ecNumber>
    </recommendedName>
    <alternativeName>
        <fullName evidence="7">D-glutamic acid-adding enzyme</fullName>
    </alternativeName>
    <alternativeName>
        <fullName evidence="7">UDP-N-acetylmuramoyl-L-alanyl-D-glutamate synthetase</fullName>
    </alternativeName>
</protein>
<evidence type="ECO:0000256" key="2">
    <source>
        <dbReference type="ARBA" id="ARBA00004752"/>
    </source>
</evidence>
<dbReference type="GO" id="GO:0005737">
    <property type="term" value="C:cytoplasm"/>
    <property type="evidence" value="ECO:0007669"/>
    <property type="project" value="UniProtKB-SubCell"/>
</dbReference>
<name>A0A1M4WHA2_9BACT</name>
<dbReference type="InterPro" id="IPR036565">
    <property type="entry name" value="Mur-like_cat_sf"/>
</dbReference>
<keyword evidence="3 7" id="KW-0963">Cytoplasm</keyword>
<accession>A0A1M4WHA2</accession>
<proteinExistence type="inferred from homology"/>
<evidence type="ECO:0000313" key="12">
    <source>
        <dbReference type="EMBL" id="SHE80606.1"/>
    </source>
</evidence>
<keyword evidence="5 7" id="KW-0547">Nucleotide-binding</keyword>
<comment type="pathway">
    <text evidence="2 7 8">Cell wall biogenesis; peptidoglycan biosynthesis.</text>
</comment>
<dbReference type="NCBIfam" id="TIGR01087">
    <property type="entry name" value="murD"/>
    <property type="match status" value="1"/>
</dbReference>
<dbReference type="GO" id="GO:0071555">
    <property type="term" value="P:cell wall organization"/>
    <property type="evidence" value="ECO:0007669"/>
    <property type="project" value="UniProtKB-KW"/>
</dbReference>
<comment type="subcellular location">
    <subcellularLocation>
        <location evidence="1 7 8">Cytoplasm</location>
    </subcellularLocation>
</comment>
<dbReference type="Gene3D" id="3.90.190.20">
    <property type="entry name" value="Mur ligase, C-terminal domain"/>
    <property type="match status" value="1"/>
</dbReference>
<dbReference type="OrthoDB" id="9809796at2"/>
<dbReference type="EC" id="6.3.2.9" evidence="7 8"/>
<feature type="binding site" evidence="7">
    <location>
        <begin position="138"/>
        <end position="144"/>
    </location>
    <ligand>
        <name>ATP</name>
        <dbReference type="ChEBI" id="CHEBI:30616"/>
    </ligand>
</feature>
<evidence type="ECO:0000256" key="3">
    <source>
        <dbReference type="ARBA" id="ARBA00022490"/>
    </source>
</evidence>
<evidence type="ECO:0000256" key="1">
    <source>
        <dbReference type="ARBA" id="ARBA00004496"/>
    </source>
</evidence>
<dbReference type="HAMAP" id="MF_00639">
    <property type="entry name" value="MurD"/>
    <property type="match status" value="1"/>
</dbReference>
<evidence type="ECO:0000313" key="13">
    <source>
        <dbReference type="Proteomes" id="UP000184368"/>
    </source>
</evidence>
<keyword evidence="7 8" id="KW-0573">Peptidoglycan synthesis</keyword>
<evidence type="ECO:0000259" key="10">
    <source>
        <dbReference type="Pfam" id="PF02875"/>
    </source>
</evidence>
<comment type="similarity">
    <text evidence="7">Belongs to the MurCDEF family.</text>
</comment>
<keyword evidence="13" id="KW-1185">Reference proteome</keyword>
<gene>
    <name evidence="7" type="primary">murD</name>
    <name evidence="12" type="ORF">SAMN05444008_10328</name>
</gene>
<dbReference type="UniPathway" id="UPA00219"/>
<dbReference type="Proteomes" id="UP000184368">
    <property type="component" value="Unassembled WGS sequence"/>
</dbReference>
<evidence type="ECO:0000259" key="11">
    <source>
        <dbReference type="Pfam" id="PF08245"/>
    </source>
</evidence>
<evidence type="ECO:0000256" key="7">
    <source>
        <dbReference type="HAMAP-Rule" id="MF_00639"/>
    </source>
</evidence>
<organism evidence="12 13">
    <name type="scientific">Cnuella takakiae</name>
    <dbReference type="NCBI Taxonomy" id="1302690"/>
    <lineage>
        <taxon>Bacteria</taxon>
        <taxon>Pseudomonadati</taxon>
        <taxon>Bacteroidota</taxon>
        <taxon>Chitinophagia</taxon>
        <taxon>Chitinophagales</taxon>
        <taxon>Chitinophagaceae</taxon>
        <taxon>Cnuella</taxon>
    </lineage>
</organism>
<dbReference type="InterPro" id="IPR013221">
    <property type="entry name" value="Mur_ligase_cen"/>
</dbReference>
<dbReference type="GO" id="GO:0009252">
    <property type="term" value="P:peptidoglycan biosynthetic process"/>
    <property type="evidence" value="ECO:0007669"/>
    <property type="project" value="UniProtKB-UniRule"/>
</dbReference>
<keyword evidence="7 8" id="KW-0132">Cell division</keyword>
<dbReference type="RefSeq" id="WP_083596365.1">
    <property type="nucleotide sequence ID" value="NZ_FQUO01000003.1"/>
</dbReference>
<dbReference type="GO" id="GO:0005524">
    <property type="term" value="F:ATP binding"/>
    <property type="evidence" value="ECO:0007669"/>
    <property type="project" value="UniProtKB-UniRule"/>
</dbReference>
<sequence length="472" mass="51259">MINLSQHNSGLAPTSPSTGGGRGEAGGGRTSLVVLGGGESGVGAAILAKKEGYDVVLMDEGSLKAGYRSELEAAGIAFLEGSIDGEKLLAAAEVVKSPGIPEKNEWVKKIRAKGIPVISEIELAYRHKGDSRIIAITGSNGKTTTTSLIYHICKVGELDCALVGNIGYSFARQVAEDPKPLYVCEISSFQLDDILTFRPDVAVLLNITEDHLDRYNYQFENYAAAKFRIMMNQLPTDHFIYNEDDEVIVNHLKHNSITANQLPITMKKEVAKGAQIKDNELQVKTGNEPLEMSVYDFALKGKHNQYNTMAACVAGSTMDIRKNKIREAVQTFSSLEHRMEPVLTVRGVDFINDSKATNVNSTWYALESMTKPTVLIMGGVDKGNDYSLIMELIQEKVKTIVCMGTDNSKIEAAFKDVVPVVSTGNAEDAVKAAFAAAVPGDAVLMSPACASFDLFRNYEDRGTQFKNAVKNL</sequence>
<feature type="compositionally biased region" description="Polar residues" evidence="9">
    <location>
        <begin position="1"/>
        <end position="17"/>
    </location>
</feature>
<dbReference type="SUPFAM" id="SSF53244">
    <property type="entry name" value="MurD-like peptide ligases, peptide-binding domain"/>
    <property type="match status" value="1"/>
</dbReference>
<keyword evidence="7 8" id="KW-0133">Cell shape</keyword>
<comment type="function">
    <text evidence="7 8">Cell wall formation. Catalyzes the addition of glutamate to the nucleotide precursor UDP-N-acetylmuramoyl-L-alanine (UMA).</text>
</comment>
<keyword evidence="6 7" id="KW-0067">ATP-binding</keyword>
<dbReference type="Pfam" id="PF08245">
    <property type="entry name" value="Mur_ligase_M"/>
    <property type="match status" value="1"/>
</dbReference>
<feature type="compositionally biased region" description="Gly residues" evidence="9">
    <location>
        <begin position="18"/>
        <end position="30"/>
    </location>
</feature>
<dbReference type="Pfam" id="PF21799">
    <property type="entry name" value="MurD-like_N"/>
    <property type="match status" value="1"/>
</dbReference>